<evidence type="ECO:0000256" key="3">
    <source>
        <dbReference type="ARBA" id="ARBA00023242"/>
    </source>
</evidence>
<dbReference type="GO" id="GO:0005634">
    <property type="term" value="C:nucleus"/>
    <property type="evidence" value="ECO:0007669"/>
    <property type="project" value="UniProtKB-SubCell"/>
</dbReference>
<feature type="compositionally biased region" description="Polar residues" evidence="4">
    <location>
        <begin position="1775"/>
        <end position="1785"/>
    </location>
</feature>
<feature type="region of interest" description="Disordered" evidence="4">
    <location>
        <begin position="1764"/>
        <end position="2124"/>
    </location>
</feature>
<feature type="compositionally biased region" description="Basic and acidic residues" evidence="4">
    <location>
        <begin position="435"/>
        <end position="451"/>
    </location>
</feature>
<feature type="region of interest" description="Disordered" evidence="4">
    <location>
        <begin position="186"/>
        <end position="220"/>
    </location>
</feature>
<feature type="compositionally biased region" description="Gly residues" evidence="4">
    <location>
        <begin position="416"/>
        <end position="434"/>
    </location>
</feature>
<feature type="compositionally biased region" description="Low complexity" evidence="4">
    <location>
        <begin position="1388"/>
        <end position="1397"/>
    </location>
</feature>
<feature type="compositionally biased region" description="Basic and acidic residues" evidence="4">
    <location>
        <begin position="1833"/>
        <end position="1849"/>
    </location>
</feature>
<feature type="compositionally biased region" description="Polar residues" evidence="4">
    <location>
        <begin position="1"/>
        <end position="10"/>
    </location>
</feature>
<feature type="compositionally biased region" description="Low complexity" evidence="4">
    <location>
        <begin position="1100"/>
        <end position="1112"/>
    </location>
</feature>
<dbReference type="CDD" id="cd17745">
    <property type="entry name" value="BRCT_p53bp1_rpt1"/>
    <property type="match status" value="1"/>
</dbReference>
<feature type="region of interest" description="Disordered" evidence="4">
    <location>
        <begin position="382"/>
        <end position="528"/>
    </location>
</feature>
<keyword evidence="6" id="KW-1185">Reference proteome</keyword>
<feature type="compositionally biased region" description="Low complexity" evidence="4">
    <location>
        <begin position="2080"/>
        <end position="2096"/>
    </location>
</feature>
<feature type="compositionally biased region" description="Polar residues" evidence="4">
    <location>
        <begin position="199"/>
        <end position="215"/>
    </location>
</feature>
<evidence type="ECO:0000313" key="6">
    <source>
        <dbReference type="Proteomes" id="UP000694843"/>
    </source>
</evidence>
<dbReference type="GO" id="GO:0042393">
    <property type="term" value="F:histone binding"/>
    <property type="evidence" value="ECO:0007669"/>
    <property type="project" value="TreeGrafter"/>
</dbReference>
<dbReference type="PANTHER" id="PTHR15321:SF3">
    <property type="entry name" value="TP53-BINDING PROTEIN 1"/>
    <property type="match status" value="1"/>
</dbReference>
<dbReference type="Proteomes" id="UP000694843">
    <property type="component" value="Unplaced"/>
</dbReference>
<dbReference type="InterPro" id="IPR047252">
    <property type="entry name" value="TP53BP1-like"/>
</dbReference>
<proteinExistence type="predicted"/>
<evidence type="ECO:0000256" key="1">
    <source>
        <dbReference type="ARBA" id="ARBA00004123"/>
    </source>
</evidence>
<dbReference type="GO" id="GO:0045944">
    <property type="term" value="P:positive regulation of transcription by RNA polymerase II"/>
    <property type="evidence" value="ECO:0007669"/>
    <property type="project" value="TreeGrafter"/>
</dbReference>
<name>A0A8B7MY10_HYAAZ</name>
<organism evidence="6 7">
    <name type="scientific">Hyalella azteca</name>
    <name type="common">Amphipod</name>
    <dbReference type="NCBI Taxonomy" id="294128"/>
    <lineage>
        <taxon>Eukaryota</taxon>
        <taxon>Metazoa</taxon>
        <taxon>Ecdysozoa</taxon>
        <taxon>Arthropoda</taxon>
        <taxon>Crustacea</taxon>
        <taxon>Multicrustacea</taxon>
        <taxon>Malacostraca</taxon>
        <taxon>Eumalacostraca</taxon>
        <taxon>Peracarida</taxon>
        <taxon>Amphipoda</taxon>
        <taxon>Senticaudata</taxon>
        <taxon>Talitrida</taxon>
        <taxon>Talitroidea</taxon>
        <taxon>Hyalellidae</taxon>
        <taxon>Hyalella</taxon>
    </lineage>
</organism>
<feature type="region of interest" description="Disordered" evidence="4">
    <location>
        <begin position="674"/>
        <end position="714"/>
    </location>
</feature>
<dbReference type="PANTHER" id="PTHR15321">
    <property type="entry name" value="TUMOR SUPPRESSOR P53-BINDING PROTEIN 1"/>
    <property type="match status" value="1"/>
</dbReference>
<feature type="compositionally biased region" description="Polar residues" evidence="4">
    <location>
        <begin position="1993"/>
        <end position="2006"/>
    </location>
</feature>
<gene>
    <name evidence="7" type="primary">LOC108664331</name>
</gene>
<feature type="compositionally biased region" description="Basic residues" evidence="4">
    <location>
        <begin position="2112"/>
        <end position="2124"/>
    </location>
</feature>
<feature type="region of interest" description="Disordered" evidence="4">
    <location>
        <begin position="1065"/>
        <end position="1123"/>
    </location>
</feature>
<dbReference type="InterPro" id="IPR056492">
    <property type="entry name" value="SH3_Hsr9"/>
</dbReference>
<feature type="domain" description="BRCT" evidence="5">
    <location>
        <begin position="2314"/>
        <end position="2363"/>
    </location>
</feature>
<dbReference type="InterPro" id="IPR047249">
    <property type="entry name" value="BRCT_p53bp1-like_rpt1"/>
</dbReference>
<evidence type="ECO:0000256" key="2">
    <source>
        <dbReference type="ARBA" id="ARBA00022763"/>
    </source>
</evidence>
<protein>
    <submittedName>
        <fullName evidence="7">Mucin-17</fullName>
    </submittedName>
</protein>
<evidence type="ECO:0000259" key="5">
    <source>
        <dbReference type="PROSITE" id="PS50172"/>
    </source>
</evidence>
<feature type="compositionally biased region" description="Polar residues" evidence="4">
    <location>
        <begin position="489"/>
        <end position="528"/>
    </location>
</feature>
<feature type="compositionally biased region" description="Low complexity" evidence="4">
    <location>
        <begin position="1404"/>
        <end position="1416"/>
    </location>
</feature>
<keyword evidence="3" id="KW-0539">Nucleus</keyword>
<feature type="compositionally biased region" description="Polar residues" evidence="4">
    <location>
        <begin position="693"/>
        <end position="709"/>
    </location>
</feature>
<sequence length="2390" mass="255500">MSWINTTFDENSPDLGSSMDDSSIFSQSINASLACRSSLPINSQPLFGPPMSSTKDLLSPAGNGAAIASRCSSVLDLTHHQMAGSLLGSPSSSDIAVHNGSSHSLTSSSALFPLAFLERGPNQPTKSSSSVLLAPSDVGPLSDEEDPDLVTTSCPIPDLDNMTANELCEDIAYTHHSLGLMANTPGHLNGLDEPPQLVSPPQSVTHSLGDSSSNFPSPPEVPVASTAVSLQASASSPVSSIVTITASSHYDSHKLFQTQNKSDHISQPRIAPSVADDSLNTSIISSSSNLFPSSNMLNQSSEATPETPAITFLSDGNQSLRLSLSPSQITSFVSEESPLPNTSQMNHSSSLFNNSKYDSLNISASLSLTEPDTTALLPVKDTVSESDDNTASKVNKSSSSGSSSNTAHVTTAPTHDGGGGDGNAGDDGGSGDGGGKGKEVAPEDKEEDTTSHEASSSSNSSQESTSRHSRNAANVPSPAADGDIAASAPRTSITVPRTSLVKSDSGDSQNSNLSPPVVAPQSTHISDLTSDTATEIPVTSVIITSHDCTSFDSSILAAATSSTAKTHSMDITAVASISTPSHSEQYPSVTHPISIGSASKPTLPVRTMVTKAAVKATVPLPSQLACMVPASKQRCAPQATSSLTTNISLSSPKMSKQLSHESQDLFDSEDLAQEAADSLDDDDDDDVVEASPTELQARSSRPLSTNSPLSAEGHWRKSSRVFNISSNSSSSSVDPDSNSSSDAKVLVDYHKLKKNKDFEISPTIERRRKGISEAYMESTANRKISFPPDLPSSSSQHTTAVGRPSPAPAPTGNTEADCTVPQSLDQSLEVIYDAKRDSVYRLPPLADDGATSSVVESQDLQLLLPTDSQSQASSVLPSGSTEAFCTSAGGVASSCVVRNASSEELSHLPSAQKSMCRNTLSSSSGSCLVQDSQVPVGTINPTQLELLLSESERPRLSQSPEVGLLLSNPIQQELKSNSTGVESMSTSLTSSKDQRSTKNKDFSVTESSILSYNKKVNFSAEIHDSSLGEESQSNIHPSIEIIETVTPKFKSPARSKNQCHQSLLLDSAPSQPSSSDSSSSSSHSNGTLDPSETPEIGVEARSSARASSPSNSLPETDSSPEERIKLPEISSYNSETLSTFQCSGSIIAKATQAAKQSVIEAEQKSKEDRLAHSPRKRVCLEQASSSMSLDLSPYVPVSETPTNKSYNQEGIILKSLQKDNPTKSSSSDSSGLIESISGRDVRRTSTPNQSRIIAGISPSISEEGGSYIEKDLPVNSSVEEIGKSGEGAVAVESAEEGLGRTISSKSTVELLHEDVSKTDSFKSIEELRSNDFILEEVLELKVWRNRCDNSLFYTSENGNEELFSRTLPFRPKLAKSSSSSSSDKRMSDVSTITSSSSGYHADKSSSSSTGSRRMSSLTQADSVLPRSRLSVESVQIVPYENEPPFALPSSRPLKSKSPRVPALIAEETSSSDERDTAVTQRTLGYGHFKAGKSSKLPIIRVKSTIPEHPEGIIETDHSITEVVDLTGSDPPARREERQVIEKPTELKSLSKTGIVNKGLHYDLDKFFGDLPDSAVDVLRSVQMSEEEEEIFVGGCDNQISMLDRHEEQARMVISKMIAVTLAPNILVFAKYHDHYYSAIIESEHPSGGWNIRFTLDGFQKHCPIEHILPIDILPRGQHCFRRYQGPSNSKSIVSVDVIITGHTVQDNIVLHIAEDAQQAFQVPHSHLSMNVSDAERFVNAWKVTQSIVSTGPDVSLNNIVCGKRRRAPAPGSPGSLKSETTSGASYSPAKARSVRKKRKQNSDPNFDTSLTETDATLPGGDDRADVTDVDASDDSKRPAKRRSLDEHEQATSAATPAREATPVRSKMHPRIREILSEDISEDDPSDDEPYTVTPKSSRKKSVPKKLSLSSPKKKSRTVKRLMVSLTVDPSLQSTIDDQSGAEVAPEVLERLASDGEPEEASLAEPDHPLKRGRKCKRKGTSPSLDPAPDRDSNPASTAPLQLQAQTPRKRGRPPGVAGSDSRTPSKQAKLETTSTPQRKDEDDSHSKGPAKPENVTKFARRGRTRSCSSDTADEAEVLTAASSSRAVESIRSSARSPVAATAVGPAGDRTAKTRQSRKDRRTGLRSRLDTIDEGEASVVPPFREERLLDPGTDPRLGTIPPKGSLIFQGYTVLITDSGASKSRCFNQESDDEDDIPPLNRRHLTEQIRAGGGVVISKFEEADLIRVRQATFSGGGRESQEGGRLLLLCDKPCRTTKYIQCLLVGIPIVSHRWVITASDMNQRRDWENFLLPAGVDVVTGAMVEQSPGVVKHTPGDAVTASLGRVLDRKTTIVLADASIPKPELDRARQLGKPVVSSAWFIQSVIFGYKLPCDFHSSFKHDAQPEVAALDN</sequence>
<feature type="compositionally biased region" description="Low complexity" evidence="4">
    <location>
        <begin position="1065"/>
        <end position="1084"/>
    </location>
</feature>
<feature type="compositionally biased region" description="Polar residues" evidence="4">
    <location>
        <begin position="1802"/>
        <end position="1814"/>
    </location>
</feature>
<feature type="compositionally biased region" description="Polar residues" evidence="4">
    <location>
        <begin position="1927"/>
        <end position="1937"/>
    </location>
</feature>
<reference evidence="7" key="1">
    <citation type="submission" date="2025-08" db="UniProtKB">
        <authorList>
            <consortium name="RefSeq"/>
        </authorList>
    </citation>
    <scope>IDENTIFICATION</scope>
    <source>
        <tissue evidence="7">Whole organism</tissue>
    </source>
</reference>
<feature type="compositionally biased region" description="Low complexity" evidence="4">
    <location>
        <begin position="1224"/>
        <end position="1236"/>
    </location>
</feature>
<feature type="region of interest" description="Disordered" evidence="4">
    <location>
        <begin position="1372"/>
        <end position="1422"/>
    </location>
</feature>
<comment type="subcellular location">
    <subcellularLocation>
        <location evidence="1">Nucleus</location>
    </subcellularLocation>
</comment>
<dbReference type="CDD" id="cd17724">
    <property type="entry name" value="BRCT_p53bp1_rpt2"/>
    <property type="match status" value="1"/>
</dbReference>
<feature type="compositionally biased region" description="Basic and acidic residues" evidence="4">
    <location>
        <begin position="992"/>
        <end position="1003"/>
    </location>
</feature>
<dbReference type="SUPFAM" id="SSF52113">
    <property type="entry name" value="BRCT domain"/>
    <property type="match status" value="2"/>
</dbReference>
<dbReference type="GO" id="GO:0000077">
    <property type="term" value="P:DNA damage checkpoint signaling"/>
    <property type="evidence" value="ECO:0007669"/>
    <property type="project" value="TreeGrafter"/>
</dbReference>
<dbReference type="InterPro" id="IPR001357">
    <property type="entry name" value="BRCT_dom"/>
</dbReference>
<feature type="compositionally biased region" description="Basic and acidic residues" evidence="4">
    <location>
        <begin position="2037"/>
        <end position="2046"/>
    </location>
</feature>
<keyword evidence="2" id="KW-0227">DNA damage</keyword>
<dbReference type="KEGG" id="hazt:108664331"/>
<dbReference type="Pfam" id="PF18428">
    <property type="entry name" value="BRCT_3"/>
    <property type="match status" value="1"/>
</dbReference>
<dbReference type="GeneID" id="108664331"/>
<feature type="region of interest" description="Disordered" evidence="4">
    <location>
        <begin position="782"/>
        <end position="817"/>
    </location>
</feature>
<evidence type="ECO:0000313" key="7">
    <source>
        <dbReference type="RefSeq" id="XP_018006396.1"/>
    </source>
</evidence>
<feature type="compositionally biased region" description="Basic residues" evidence="4">
    <location>
        <begin position="1970"/>
        <end position="1979"/>
    </location>
</feature>
<feature type="region of interest" description="Disordered" evidence="4">
    <location>
        <begin position="1"/>
        <end position="20"/>
    </location>
</feature>
<dbReference type="Gene3D" id="3.40.50.10190">
    <property type="entry name" value="BRCT domain"/>
    <property type="match status" value="1"/>
</dbReference>
<dbReference type="PROSITE" id="PS50172">
    <property type="entry name" value="BRCT"/>
    <property type="match status" value="2"/>
</dbReference>
<feature type="region of interest" description="Disordered" evidence="4">
    <location>
        <begin position="123"/>
        <end position="147"/>
    </location>
</feature>
<feature type="compositionally biased region" description="Polar residues" evidence="4">
    <location>
        <begin position="975"/>
        <end position="991"/>
    </location>
</feature>
<feature type="compositionally biased region" description="Low complexity" evidence="4">
    <location>
        <begin position="452"/>
        <end position="464"/>
    </location>
</feature>
<accession>A0A8B7MY10</accession>
<dbReference type="Pfam" id="PF24680">
    <property type="entry name" value="SH3_Hsr9"/>
    <property type="match status" value="1"/>
</dbReference>
<evidence type="ECO:0000256" key="4">
    <source>
        <dbReference type="SAM" id="MobiDB-lite"/>
    </source>
</evidence>
<feature type="compositionally biased region" description="Acidic residues" evidence="4">
    <location>
        <begin position="674"/>
        <end position="688"/>
    </location>
</feature>
<dbReference type="OMA" id="CEDIAYT"/>
<dbReference type="RefSeq" id="XP_018006396.1">
    <property type="nucleotide sequence ID" value="XM_018150907.2"/>
</dbReference>
<dbReference type="InterPro" id="IPR036420">
    <property type="entry name" value="BRCT_dom_sf"/>
</dbReference>
<feature type="domain" description="BRCT" evidence="5">
    <location>
        <begin position="2162"/>
        <end position="2290"/>
    </location>
</feature>
<feature type="compositionally biased region" description="Acidic residues" evidence="4">
    <location>
        <begin position="1876"/>
        <end position="1889"/>
    </location>
</feature>
<dbReference type="InterPro" id="IPR047250">
    <property type="entry name" value="BRCT_p53bp1-like_rpt2"/>
</dbReference>
<feature type="region of interest" description="Disordered" evidence="4">
    <location>
        <begin position="1214"/>
        <end position="1252"/>
    </location>
</feature>
<feature type="region of interest" description="Disordered" evidence="4">
    <location>
        <begin position="975"/>
        <end position="1004"/>
    </location>
</feature>
<feature type="compositionally biased region" description="Polar residues" evidence="4">
    <location>
        <begin position="2020"/>
        <end position="2036"/>
    </location>
</feature>
<dbReference type="OrthoDB" id="6345965at2759"/>